<dbReference type="Proteomes" id="UP000324748">
    <property type="component" value="Unassembled WGS sequence"/>
</dbReference>
<organism evidence="2 3">
    <name type="scientific">Puccinia graminis f. sp. tritici</name>
    <dbReference type="NCBI Taxonomy" id="56615"/>
    <lineage>
        <taxon>Eukaryota</taxon>
        <taxon>Fungi</taxon>
        <taxon>Dikarya</taxon>
        <taxon>Basidiomycota</taxon>
        <taxon>Pucciniomycotina</taxon>
        <taxon>Pucciniomycetes</taxon>
        <taxon>Pucciniales</taxon>
        <taxon>Pucciniaceae</taxon>
        <taxon>Puccinia</taxon>
    </lineage>
</organism>
<proteinExistence type="predicted"/>
<dbReference type="EMBL" id="VSWC01000001">
    <property type="protein sequence ID" value="KAA1119948.1"/>
    <property type="molecule type" value="Genomic_DNA"/>
</dbReference>
<keyword evidence="3" id="KW-1185">Reference proteome</keyword>
<accession>A0A5B0R308</accession>
<sequence>MSWASQVRPLSDKSAPAKRLLAKLDVVNLTKPTFRMSSRSPPAAEERTAGFPPPQTELRIKSRFPAMGGVGMRVASPLSHCADHSETETLRVGLTAPPFQEVRA</sequence>
<evidence type="ECO:0000313" key="2">
    <source>
        <dbReference type="EMBL" id="KAA1119948.1"/>
    </source>
</evidence>
<protein>
    <submittedName>
        <fullName evidence="2">Uncharacterized protein</fullName>
    </submittedName>
</protein>
<evidence type="ECO:0000313" key="3">
    <source>
        <dbReference type="Proteomes" id="UP000324748"/>
    </source>
</evidence>
<comment type="caution">
    <text evidence="2">The sequence shown here is derived from an EMBL/GenBank/DDBJ whole genome shotgun (WGS) entry which is preliminary data.</text>
</comment>
<evidence type="ECO:0000256" key="1">
    <source>
        <dbReference type="SAM" id="MobiDB-lite"/>
    </source>
</evidence>
<reference evidence="2 3" key="1">
    <citation type="submission" date="2019-05" db="EMBL/GenBank/DDBJ databases">
        <title>Emergence of the Ug99 lineage of the wheat stem rust pathogen through somatic hybridization.</title>
        <authorList>
            <person name="Li F."/>
            <person name="Upadhyaya N.M."/>
            <person name="Sperschneider J."/>
            <person name="Matny O."/>
            <person name="Nguyen-Phuc H."/>
            <person name="Mago R."/>
            <person name="Raley C."/>
            <person name="Miller M.E."/>
            <person name="Silverstein K.A.T."/>
            <person name="Henningsen E."/>
            <person name="Hirsch C.D."/>
            <person name="Visser B."/>
            <person name="Pretorius Z.A."/>
            <person name="Steffenson B.J."/>
            <person name="Schwessinger B."/>
            <person name="Dodds P.N."/>
            <person name="Figueroa M."/>
        </authorList>
    </citation>
    <scope>NUCLEOTIDE SEQUENCE [LARGE SCALE GENOMIC DNA]</scope>
    <source>
        <strain evidence="2">21-0</strain>
    </source>
</reference>
<gene>
    <name evidence="2" type="ORF">PGT21_036467</name>
</gene>
<name>A0A5B0R308_PUCGR</name>
<feature type="region of interest" description="Disordered" evidence="1">
    <location>
        <begin position="33"/>
        <end position="56"/>
    </location>
</feature>
<dbReference type="AlphaFoldDB" id="A0A5B0R308"/>